<dbReference type="Proteomes" id="UP000219193">
    <property type="component" value="Unassembled WGS sequence"/>
</dbReference>
<dbReference type="AlphaFoldDB" id="A0A285X370"/>
<protein>
    <submittedName>
        <fullName evidence="3">Uncharacterized protein</fullName>
    </submittedName>
</protein>
<accession>A0A285X370</accession>
<name>A0A285X370_9FLAO</name>
<dbReference type="RefSeq" id="WP_143544451.1">
    <property type="nucleotide sequence ID" value="NZ_OCMF01000001.1"/>
</dbReference>
<keyword evidence="2" id="KW-0472">Membrane</keyword>
<feature type="coiled-coil region" evidence="1">
    <location>
        <begin position="27"/>
        <end position="54"/>
    </location>
</feature>
<keyword evidence="1" id="KW-0175">Coiled coil</keyword>
<evidence type="ECO:0000256" key="2">
    <source>
        <dbReference type="SAM" id="Phobius"/>
    </source>
</evidence>
<feature type="transmembrane region" description="Helical" evidence="2">
    <location>
        <begin position="6"/>
        <end position="28"/>
    </location>
</feature>
<gene>
    <name evidence="3" type="ORF">SAMN06296241_1347</name>
</gene>
<dbReference type="EMBL" id="OCMF01000001">
    <property type="protein sequence ID" value="SOC79810.1"/>
    <property type="molecule type" value="Genomic_DNA"/>
</dbReference>
<keyword evidence="2" id="KW-0812">Transmembrane</keyword>
<organism evidence="3 4">
    <name type="scientific">Salinimicrobium sediminis</name>
    <dbReference type="NCBI Taxonomy" id="1343891"/>
    <lineage>
        <taxon>Bacteria</taxon>
        <taxon>Pseudomonadati</taxon>
        <taxon>Bacteroidota</taxon>
        <taxon>Flavobacteriia</taxon>
        <taxon>Flavobacteriales</taxon>
        <taxon>Flavobacteriaceae</taxon>
        <taxon>Salinimicrobium</taxon>
    </lineage>
</organism>
<proteinExistence type="predicted"/>
<evidence type="ECO:0000256" key="1">
    <source>
        <dbReference type="SAM" id="Coils"/>
    </source>
</evidence>
<sequence>MKLTFQHYLIVAVLILLTSTGLSTYRLIQEQERNTALEASVEILEKNNEDFLQKNFDLIDSLKVQKKERVKAIEKRDQKIEDILTYVDQILKKTPNEKAVDNMRDADSINQLFSRYYPDHSGAGQGSN</sequence>
<keyword evidence="4" id="KW-1185">Reference proteome</keyword>
<evidence type="ECO:0000313" key="3">
    <source>
        <dbReference type="EMBL" id="SOC79810.1"/>
    </source>
</evidence>
<keyword evidence="2" id="KW-1133">Transmembrane helix</keyword>
<reference evidence="4" key="1">
    <citation type="submission" date="2017-09" db="EMBL/GenBank/DDBJ databases">
        <authorList>
            <person name="Varghese N."/>
            <person name="Submissions S."/>
        </authorList>
    </citation>
    <scope>NUCLEOTIDE SEQUENCE [LARGE SCALE GENOMIC DNA]</scope>
    <source>
        <strain evidence="4">CGMCC 1.12641</strain>
    </source>
</reference>
<evidence type="ECO:0000313" key="4">
    <source>
        <dbReference type="Proteomes" id="UP000219193"/>
    </source>
</evidence>